<evidence type="ECO:0000313" key="2">
    <source>
        <dbReference type="Proteomes" id="UP000316905"/>
    </source>
</evidence>
<evidence type="ECO:0000313" key="1">
    <source>
        <dbReference type="EMBL" id="TWI48031.1"/>
    </source>
</evidence>
<protein>
    <submittedName>
        <fullName evidence="1">Uncharacterized protein</fullName>
    </submittedName>
</protein>
<dbReference type="EMBL" id="VLKY01000021">
    <property type="protein sequence ID" value="TWI48031.1"/>
    <property type="molecule type" value="Genomic_DNA"/>
</dbReference>
<keyword evidence="2" id="KW-1185">Reference proteome</keyword>
<accession>A0A562PUB1</accession>
<gene>
    <name evidence="1" type="ORF">IQ22_04224</name>
</gene>
<dbReference type="Proteomes" id="UP000316905">
    <property type="component" value="Unassembled WGS sequence"/>
</dbReference>
<organism evidence="1 2">
    <name type="scientific">Pseudomonas duriflava</name>
    <dbReference type="NCBI Taxonomy" id="459528"/>
    <lineage>
        <taxon>Bacteria</taxon>
        <taxon>Pseudomonadati</taxon>
        <taxon>Pseudomonadota</taxon>
        <taxon>Gammaproteobacteria</taxon>
        <taxon>Pseudomonadales</taxon>
        <taxon>Pseudomonadaceae</taxon>
        <taxon>Pseudomonas</taxon>
    </lineage>
</organism>
<dbReference type="AlphaFoldDB" id="A0A562PUB1"/>
<sequence length="115" mass="13326">MTSPNFTNDQIVQAYKLNTQGDICWKLIARQLGNDVDPERLRVSVKRARLRGTIHRKVRGDYRRYVSSVKKEDLVLAYELHCEGYHWRHISEGLGISSSWLRKCLAKAMREGLPA</sequence>
<proteinExistence type="predicted"/>
<name>A0A562PUB1_9PSED</name>
<comment type="caution">
    <text evidence="1">The sequence shown here is derived from an EMBL/GenBank/DDBJ whole genome shotgun (WGS) entry which is preliminary data.</text>
</comment>
<reference evidence="1 2" key="1">
    <citation type="journal article" date="2015" name="Stand. Genomic Sci.">
        <title>Genomic Encyclopedia of Bacterial and Archaeal Type Strains, Phase III: the genomes of soil and plant-associated and newly described type strains.</title>
        <authorList>
            <person name="Whitman W.B."/>
            <person name="Woyke T."/>
            <person name="Klenk H.P."/>
            <person name="Zhou Y."/>
            <person name="Lilburn T.G."/>
            <person name="Beck B.J."/>
            <person name="De Vos P."/>
            <person name="Vandamme P."/>
            <person name="Eisen J.A."/>
            <person name="Garrity G."/>
            <person name="Hugenholtz P."/>
            <person name="Kyrpides N.C."/>
        </authorList>
    </citation>
    <scope>NUCLEOTIDE SEQUENCE [LARGE SCALE GENOMIC DNA]</scope>
    <source>
        <strain evidence="1 2">CGMCC 1.6858</strain>
    </source>
</reference>